<dbReference type="GO" id="GO:0090333">
    <property type="term" value="P:regulation of stomatal closure"/>
    <property type="evidence" value="ECO:0007669"/>
    <property type="project" value="TreeGrafter"/>
</dbReference>
<sequence>MLFGLSKSFWMAVIRRFLLGSLCGVVGPVKAYATELFREEHQAIGLSIQQLCVSGFRDDLVIGAGANAGALLVDGLLLESPNKDFDFLRSTSFNLLQGCRNFKAWTRA</sequence>
<dbReference type="AlphaFoldDB" id="A0AAV1XIL8"/>
<accession>A0AAV1XIL8</accession>
<dbReference type="InterPro" id="IPR036259">
    <property type="entry name" value="MFS_trans_sf"/>
</dbReference>
<comment type="subcellular location">
    <subcellularLocation>
        <location evidence="1">Membrane</location>
        <topology evidence="1">Multi-pass membrane protein</topology>
    </subcellularLocation>
</comment>
<dbReference type="GO" id="GO:0022821">
    <property type="term" value="F:solute:potassium antiporter activity"/>
    <property type="evidence" value="ECO:0007669"/>
    <property type="project" value="TreeGrafter"/>
</dbReference>
<keyword evidence="3" id="KW-0812">Transmembrane</keyword>
<evidence type="ECO:0000256" key="1">
    <source>
        <dbReference type="ARBA" id="ARBA00004141"/>
    </source>
</evidence>
<evidence type="ECO:0000256" key="5">
    <source>
        <dbReference type="ARBA" id="ARBA00023136"/>
    </source>
</evidence>
<dbReference type="EMBL" id="CAXHTB010000015">
    <property type="protein sequence ID" value="CAL0320832.1"/>
    <property type="molecule type" value="Genomic_DNA"/>
</dbReference>
<proteinExistence type="predicted"/>
<dbReference type="PANTHER" id="PTHR23504:SF90">
    <property type="entry name" value="MAJOR FACILITATOR SUPERFAMILY-RELATED"/>
    <property type="match status" value="1"/>
</dbReference>
<evidence type="ECO:0000313" key="7">
    <source>
        <dbReference type="Proteomes" id="UP001497480"/>
    </source>
</evidence>
<dbReference type="PANTHER" id="PTHR23504">
    <property type="entry name" value="MAJOR FACILITATOR SUPERFAMILY DOMAIN-CONTAINING PROTEIN 10"/>
    <property type="match status" value="1"/>
</dbReference>
<dbReference type="GO" id="GO:0009705">
    <property type="term" value="C:plant-type vacuole membrane"/>
    <property type="evidence" value="ECO:0007669"/>
    <property type="project" value="TreeGrafter"/>
</dbReference>
<gene>
    <name evidence="6" type="ORF">LLUT_LOCUS21892</name>
</gene>
<evidence type="ECO:0000256" key="2">
    <source>
        <dbReference type="ARBA" id="ARBA00022448"/>
    </source>
</evidence>
<dbReference type="Proteomes" id="UP001497480">
    <property type="component" value="Unassembled WGS sequence"/>
</dbReference>
<name>A0AAV1XIL8_LUPLU</name>
<organism evidence="6 7">
    <name type="scientific">Lupinus luteus</name>
    <name type="common">European yellow lupine</name>
    <dbReference type="NCBI Taxonomy" id="3873"/>
    <lineage>
        <taxon>Eukaryota</taxon>
        <taxon>Viridiplantae</taxon>
        <taxon>Streptophyta</taxon>
        <taxon>Embryophyta</taxon>
        <taxon>Tracheophyta</taxon>
        <taxon>Spermatophyta</taxon>
        <taxon>Magnoliopsida</taxon>
        <taxon>eudicotyledons</taxon>
        <taxon>Gunneridae</taxon>
        <taxon>Pentapetalae</taxon>
        <taxon>rosids</taxon>
        <taxon>fabids</taxon>
        <taxon>Fabales</taxon>
        <taxon>Fabaceae</taxon>
        <taxon>Papilionoideae</taxon>
        <taxon>50 kb inversion clade</taxon>
        <taxon>genistoids sensu lato</taxon>
        <taxon>core genistoids</taxon>
        <taxon>Genisteae</taxon>
        <taxon>Lupinus</taxon>
    </lineage>
</organism>
<dbReference type="Gene3D" id="1.20.1250.20">
    <property type="entry name" value="MFS general substrate transporter like domains"/>
    <property type="match status" value="1"/>
</dbReference>
<keyword evidence="7" id="KW-1185">Reference proteome</keyword>
<evidence type="ECO:0000256" key="3">
    <source>
        <dbReference type="ARBA" id="ARBA00022692"/>
    </source>
</evidence>
<comment type="caution">
    <text evidence="6">The sequence shown here is derived from an EMBL/GenBank/DDBJ whole genome shotgun (WGS) entry which is preliminary data.</text>
</comment>
<evidence type="ECO:0000256" key="4">
    <source>
        <dbReference type="ARBA" id="ARBA00022989"/>
    </source>
</evidence>
<reference evidence="6 7" key="1">
    <citation type="submission" date="2024-03" db="EMBL/GenBank/DDBJ databases">
        <authorList>
            <person name="Martinez-Hernandez J."/>
        </authorList>
    </citation>
    <scope>NUCLEOTIDE SEQUENCE [LARGE SCALE GENOMIC DNA]</scope>
</reference>
<dbReference type="SUPFAM" id="SSF103473">
    <property type="entry name" value="MFS general substrate transporter"/>
    <property type="match status" value="1"/>
</dbReference>
<protein>
    <submittedName>
        <fullName evidence="6">Uncharacterized protein</fullName>
    </submittedName>
</protein>
<keyword evidence="2" id="KW-0813">Transport</keyword>
<dbReference type="GO" id="GO:0005886">
    <property type="term" value="C:plasma membrane"/>
    <property type="evidence" value="ECO:0007669"/>
    <property type="project" value="TreeGrafter"/>
</dbReference>
<keyword evidence="4" id="KW-1133">Transmembrane helix</keyword>
<evidence type="ECO:0000313" key="6">
    <source>
        <dbReference type="EMBL" id="CAL0320832.1"/>
    </source>
</evidence>
<keyword evidence="5" id="KW-0472">Membrane</keyword>